<dbReference type="Pfam" id="PF00657">
    <property type="entry name" value="Lipase_GDSL"/>
    <property type="match status" value="1"/>
</dbReference>
<evidence type="ECO:0000313" key="8">
    <source>
        <dbReference type="EMBL" id="KAJ7953974.1"/>
    </source>
</evidence>
<dbReference type="InterPro" id="IPR036514">
    <property type="entry name" value="SGNH_hydro_sf"/>
</dbReference>
<dbReference type="InterPro" id="IPR051238">
    <property type="entry name" value="GDSL_esterase/lipase"/>
</dbReference>
<sequence length="250" mass="27243">MGLSTLQKSNITTGVNFASAACGVQSHIGQKNEHCLALDKQIDFFQEFIEENLTKVIGVEQVPLHLSNSLVFISIGGNDFLNDLPNMVGPNRTLSAEDFGNHLVDELSNRLKRLYNLGGRKFLVNNVGPIGCLPTITYKFGGQCVEEINALVVPYAKQLSVMLQQLQAQLPGSAFTGADSYKLFLNVIANPESYGIPNAKTPCCPDGGNGSQICLPKAVPCTFRNYYLFFDQAHTTEVANGVFARNCFSQ</sequence>
<dbReference type="GO" id="GO:0005576">
    <property type="term" value="C:extracellular region"/>
    <property type="evidence" value="ECO:0007669"/>
    <property type="project" value="UniProtKB-SubCell"/>
</dbReference>
<gene>
    <name evidence="8" type="ORF">O6P43_025602</name>
</gene>
<dbReference type="KEGG" id="qsa:O6P43_025602"/>
<keyword evidence="5" id="KW-0378">Hydrolase</keyword>
<dbReference type="Proteomes" id="UP001163823">
    <property type="component" value="Chromosome 10"/>
</dbReference>
<evidence type="ECO:0000256" key="2">
    <source>
        <dbReference type="ARBA" id="ARBA00008668"/>
    </source>
</evidence>
<evidence type="ECO:0000256" key="6">
    <source>
        <dbReference type="ARBA" id="ARBA00022963"/>
    </source>
</evidence>
<accession>A0AAD7L997</accession>
<dbReference type="PANTHER" id="PTHR45650">
    <property type="entry name" value="GDSL-LIKE LIPASE/ACYLHYDROLASE-RELATED"/>
    <property type="match status" value="1"/>
</dbReference>
<keyword evidence="7" id="KW-0443">Lipid metabolism</keyword>
<dbReference type="PANTHER" id="PTHR45650:SF14">
    <property type="entry name" value="GDSL ESTERASE_LIPASE 7-LIKE"/>
    <property type="match status" value="1"/>
</dbReference>
<dbReference type="Gene3D" id="3.40.50.1110">
    <property type="entry name" value="SGNH hydrolase"/>
    <property type="match status" value="1"/>
</dbReference>
<dbReference type="GO" id="GO:0016788">
    <property type="term" value="F:hydrolase activity, acting on ester bonds"/>
    <property type="evidence" value="ECO:0007669"/>
    <property type="project" value="InterPro"/>
</dbReference>
<dbReference type="EMBL" id="JARAOO010000010">
    <property type="protein sequence ID" value="KAJ7953974.1"/>
    <property type="molecule type" value="Genomic_DNA"/>
</dbReference>
<organism evidence="8 9">
    <name type="scientific">Quillaja saponaria</name>
    <name type="common">Soap bark tree</name>
    <dbReference type="NCBI Taxonomy" id="32244"/>
    <lineage>
        <taxon>Eukaryota</taxon>
        <taxon>Viridiplantae</taxon>
        <taxon>Streptophyta</taxon>
        <taxon>Embryophyta</taxon>
        <taxon>Tracheophyta</taxon>
        <taxon>Spermatophyta</taxon>
        <taxon>Magnoliopsida</taxon>
        <taxon>eudicotyledons</taxon>
        <taxon>Gunneridae</taxon>
        <taxon>Pentapetalae</taxon>
        <taxon>rosids</taxon>
        <taxon>fabids</taxon>
        <taxon>Fabales</taxon>
        <taxon>Quillajaceae</taxon>
        <taxon>Quillaja</taxon>
    </lineage>
</organism>
<evidence type="ECO:0000256" key="1">
    <source>
        <dbReference type="ARBA" id="ARBA00004613"/>
    </source>
</evidence>
<dbReference type="GO" id="GO:0016042">
    <property type="term" value="P:lipid catabolic process"/>
    <property type="evidence" value="ECO:0007669"/>
    <property type="project" value="UniProtKB-KW"/>
</dbReference>
<name>A0AAD7L997_QUISA</name>
<evidence type="ECO:0000256" key="4">
    <source>
        <dbReference type="ARBA" id="ARBA00022729"/>
    </source>
</evidence>
<keyword evidence="4" id="KW-0732">Signal</keyword>
<evidence type="ECO:0000313" key="9">
    <source>
        <dbReference type="Proteomes" id="UP001163823"/>
    </source>
</evidence>
<dbReference type="SUPFAM" id="SSF52266">
    <property type="entry name" value="SGNH hydrolase"/>
    <property type="match status" value="1"/>
</dbReference>
<comment type="subcellular location">
    <subcellularLocation>
        <location evidence="1">Secreted</location>
    </subcellularLocation>
</comment>
<reference evidence="8" key="1">
    <citation type="journal article" date="2023" name="Science">
        <title>Elucidation of the pathway for biosynthesis of saponin adjuvants from the soapbark tree.</title>
        <authorList>
            <person name="Reed J."/>
            <person name="Orme A."/>
            <person name="El-Demerdash A."/>
            <person name="Owen C."/>
            <person name="Martin L.B.B."/>
            <person name="Misra R.C."/>
            <person name="Kikuchi S."/>
            <person name="Rejzek M."/>
            <person name="Martin A.C."/>
            <person name="Harkess A."/>
            <person name="Leebens-Mack J."/>
            <person name="Louveau T."/>
            <person name="Stephenson M.J."/>
            <person name="Osbourn A."/>
        </authorList>
    </citation>
    <scope>NUCLEOTIDE SEQUENCE</scope>
    <source>
        <strain evidence="8">S10</strain>
    </source>
</reference>
<keyword evidence="9" id="KW-1185">Reference proteome</keyword>
<evidence type="ECO:0000256" key="5">
    <source>
        <dbReference type="ARBA" id="ARBA00022801"/>
    </source>
</evidence>
<dbReference type="AlphaFoldDB" id="A0AAD7L997"/>
<evidence type="ECO:0000256" key="3">
    <source>
        <dbReference type="ARBA" id="ARBA00022525"/>
    </source>
</evidence>
<proteinExistence type="inferred from homology"/>
<comment type="caution">
    <text evidence="8">The sequence shown here is derived from an EMBL/GenBank/DDBJ whole genome shotgun (WGS) entry which is preliminary data.</text>
</comment>
<evidence type="ECO:0000256" key="7">
    <source>
        <dbReference type="ARBA" id="ARBA00023098"/>
    </source>
</evidence>
<comment type="similarity">
    <text evidence="2">Belongs to the 'GDSL' lipolytic enzyme family.</text>
</comment>
<dbReference type="InterPro" id="IPR001087">
    <property type="entry name" value="GDSL"/>
</dbReference>
<protein>
    <submittedName>
        <fullName evidence="8">GDSL esterase/lipase family</fullName>
    </submittedName>
</protein>
<keyword evidence="6" id="KW-0442">Lipid degradation</keyword>
<keyword evidence="3" id="KW-0964">Secreted</keyword>